<protein>
    <submittedName>
        <fullName evidence="1">Uncharacterized protein</fullName>
    </submittedName>
</protein>
<accession>A0AA96EL51</accession>
<reference evidence="1" key="1">
    <citation type="submission" date="2023-07" db="EMBL/GenBank/DDBJ databases">
        <authorList>
            <person name="Xia Y."/>
        </authorList>
    </citation>
    <scope>NUCLEOTIDE SEQUENCE</scope>
    <source>
        <strain evidence="1">F</strain>
    </source>
</reference>
<gene>
    <name evidence="1" type="ORF">MarFTMF_111</name>
</gene>
<organism evidence="1">
    <name type="scientific">Marseillevirus sp</name>
    <dbReference type="NCBI Taxonomy" id="2809551"/>
    <lineage>
        <taxon>Viruses</taxon>
        <taxon>Varidnaviria</taxon>
        <taxon>Bamfordvirae</taxon>
        <taxon>Nucleocytoviricota</taxon>
        <taxon>Megaviricetes</taxon>
        <taxon>Pimascovirales</taxon>
        <taxon>Pimascovirales incertae sedis</taxon>
        <taxon>Marseilleviridae</taxon>
        <taxon>Marseillevirus</taxon>
    </lineage>
</organism>
<evidence type="ECO:0000313" key="1">
    <source>
        <dbReference type="EMBL" id="WNL49627.1"/>
    </source>
</evidence>
<proteinExistence type="predicted"/>
<name>A0AA96EL51_9VIRU</name>
<sequence length="119" mass="13815">MFSNKYILWIKYMAKCILVGSREETTEFLHSPKWERISDEIMGRLYYQSCFCFENEKISKFPSLPCPIGSLEILCTPVIPTSLKGVDYVVFLNREESPESEEIAEKRKDCGNFSLVTKL</sequence>
<dbReference type="EMBL" id="OR343188">
    <property type="protein sequence ID" value="WNL49627.1"/>
    <property type="molecule type" value="Genomic_DNA"/>
</dbReference>